<dbReference type="Proteomes" id="UP000637061">
    <property type="component" value="Unassembled WGS sequence"/>
</dbReference>
<proteinExistence type="predicted"/>
<accession>A0A8I1JGT9</accession>
<protein>
    <submittedName>
        <fullName evidence="1">Uncharacterized protein</fullName>
    </submittedName>
</protein>
<evidence type="ECO:0000313" key="2">
    <source>
        <dbReference type="Proteomes" id="UP000637061"/>
    </source>
</evidence>
<dbReference type="EMBL" id="JAEHTE010000002">
    <property type="protein sequence ID" value="MBI6883147.1"/>
    <property type="molecule type" value="Genomic_DNA"/>
</dbReference>
<dbReference type="RefSeq" id="WP_198746761.1">
    <property type="nucleotide sequence ID" value="NZ_JAEHTE010000002.1"/>
</dbReference>
<sequence length="326" mass="36456">MTLILCDCYQERRYAHIDSSQVSGISAGEPVDGNAPPLFMKKQGVDGLSSISDEAFSRFAQATLLSIDQEAIESRSAFVSACASKEGWVADAFDHFPAEDSHSPEQLQAWLLASERSRLRVHWGDLADLYNDASESDKKAISDIFEGCFDRRLDKLYEIPAPDLALPGQLMPVLTTKHENGRTYCFNAEQNQWQRDDVRQNQYWIEGLSSLRTDRVLIATASTEEEALALATSYVIGLRQQPAFRRIAVSAKRFRGTSIDQVLMAAGLILHSKTGQPYKARLAWNIEEHLGATAIQESKFKQIVCIEKVFGVQWARIHQLESALGM</sequence>
<dbReference type="AlphaFoldDB" id="A0A8I1JGT9"/>
<organism evidence="1 2">
    <name type="scientific">Pseudomonas putida</name>
    <name type="common">Arthrobacter siderocapsulatus</name>
    <dbReference type="NCBI Taxonomy" id="303"/>
    <lineage>
        <taxon>Bacteria</taxon>
        <taxon>Pseudomonadati</taxon>
        <taxon>Pseudomonadota</taxon>
        <taxon>Gammaproteobacteria</taxon>
        <taxon>Pseudomonadales</taxon>
        <taxon>Pseudomonadaceae</taxon>
        <taxon>Pseudomonas</taxon>
    </lineage>
</organism>
<reference evidence="1" key="1">
    <citation type="submission" date="2020-12" db="EMBL/GenBank/DDBJ databases">
        <title>Enhanced detection system for hospital associated transmission using whole genome sequencing surveillance.</title>
        <authorList>
            <person name="Harrison L.H."/>
            <person name="Van Tyne D."/>
            <person name="Marsh J.W."/>
            <person name="Griffith M.P."/>
            <person name="Snyder D.J."/>
            <person name="Cooper V.S."/>
            <person name="Mustapha M."/>
        </authorList>
    </citation>
    <scope>NUCLEOTIDE SEQUENCE</scope>
    <source>
        <strain evidence="1">PSB00042</strain>
    </source>
</reference>
<evidence type="ECO:0000313" key="1">
    <source>
        <dbReference type="EMBL" id="MBI6883147.1"/>
    </source>
</evidence>
<name>A0A8I1JGT9_PSEPU</name>
<comment type="caution">
    <text evidence="1">The sequence shown here is derived from an EMBL/GenBank/DDBJ whole genome shotgun (WGS) entry which is preliminary data.</text>
</comment>
<gene>
    <name evidence="1" type="ORF">JEU22_04415</name>
</gene>